<evidence type="ECO:0000256" key="5">
    <source>
        <dbReference type="ARBA" id="ARBA00022989"/>
    </source>
</evidence>
<dbReference type="AlphaFoldDB" id="A0A6I3KIB4"/>
<dbReference type="InterPro" id="IPR050330">
    <property type="entry name" value="Bact_OuterMem_StrucFunc"/>
</dbReference>
<feature type="compositionally biased region" description="Basic and acidic residues" evidence="8">
    <location>
        <begin position="174"/>
        <end position="189"/>
    </location>
</feature>
<keyword evidence="11" id="KW-1185">Reference proteome</keyword>
<feature type="compositionally biased region" description="Basic and acidic residues" evidence="8">
    <location>
        <begin position="229"/>
        <end position="239"/>
    </location>
</feature>
<dbReference type="Gene3D" id="3.30.1330.60">
    <property type="entry name" value="OmpA-like domain"/>
    <property type="match status" value="1"/>
</dbReference>
<dbReference type="PANTHER" id="PTHR30329">
    <property type="entry name" value="STATOR ELEMENT OF FLAGELLAR MOTOR COMPLEX"/>
    <property type="match status" value="1"/>
</dbReference>
<evidence type="ECO:0000256" key="3">
    <source>
        <dbReference type="ARBA" id="ARBA00022475"/>
    </source>
</evidence>
<feature type="region of interest" description="Disordered" evidence="8">
    <location>
        <begin position="89"/>
        <end position="133"/>
    </location>
</feature>
<dbReference type="PROSITE" id="PS51123">
    <property type="entry name" value="OMPA_2"/>
    <property type="match status" value="1"/>
</dbReference>
<feature type="region of interest" description="Disordered" evidence="8">
    <location>
        <begin position="158"/>
        <end position="239"/>
    </location>
</feature>
<sequence>MATKQRGASHMTGPQGEGEEDTKQHELVIIRRRNNGEEAPHKGGVWKIAHADFMTALMAFFLVMWLITATDDKTITGVANYFNPMRLSDATTRPKGAFTMEPGDQHEGGENGSSESDKRAGSRAGKGADDKKNAEAALFSDPYEALDKIALEAGKDGLAKANRGNKPGQGTGEAFRDPFDPDLRYDPSRQGDASGHPGAKDDAGTAAGADKSAKSEKSDPVSSQSPASHEADAKSAPDLRRQIEESVKKSGFSAIPGIDVRSTEEGLLVTINDQPGFEMFGIASASPKPELVVLMEKIGKILLGRPEHIVLRGHTDGRQFRSEDYDNWRLSTARAQMAYYMLVRGGIPDVRIDRIEGHADHELKIVDQPLAAENRRIEVLLLRGKS</sequence>
<evidence type="ECO:0000256" key="7">
    <source>
        <dbReference type="PROSITE-ProRule" id="PRU00473"/>
    </source>
</evidence>
<evidence type="ECO:0000313" key="11">
    <source>
        <dbReference type="Proteomes" id="UP000440694"/>
    </source>
</evidence>
<evidence type="ECO:0000256" key="8">
    <source>
        <dbReference type="SAM" id="MobiDB-lite"/>
    </source>
</evidence>
<keyword evidence="6 7" id="KW-0472">Membrane</keyword>
<accession>A0A6I3KIB4</accession>
<dbReference type="CDD" id="cd07185">
    <property type="entry name" value="OmpA_C-like"/>
    <property type="match status" value="1"/>
</dbReference>
<feature type="compositionally biased region" description="Basic and acidic residues" evidence="8">
    <location>
        <begin position="103"/>
        <end position="133"/>
    </location>
</feature>
<proteinExistence type="inferred from homology"/>
<evidence type="ECO:0000256" key="6">
    <source>
        <dbReference type="ARBA" id="ARBA00023136"/>
    </source>
</evidence>
<feature type="domain" description="OmpA-like" evidence="9">
    <location>
        <begin position="267"/>
        <end position="385"/>
    </location>
</feature>
<dbReference type="Proteomes" id="UP000440694">
    <property type="component" value="Unassembled WGS sequence"/>
</dbReference>
<feature type="region of interest" description="Disordered" evidence="8">
    <location>
        <begin position="1"/>
        <end position="24"/>
    </location>
</feature>
<keyword evidence="3" id="KW-1003">Cell membrane</keyword>
<reference evidence="10 11" key="1">
    <citation type="submission" date="2019-11" db="EMBL/GenBank/DDBJ databases">
        <title>Identification of a novel strain.</title>
        <authorList>
            <person name="Xu Q."/>
            <person name="Wang G."/>
        </authorList>
    </citation>
    <scope>NUCLEOTIDE SEQUENCE [LARGE SCALE GENOMIC DNA]</scope>
    <source>
        <strain evidence="11">xq</strain>
    </source>
</reference>
<evidence type="ECO:0000259" key="9">
    <source>
        <dbReference type="PROSITE" id="PS51123"/>
    </source>
</evidence>
<organism evidence="10 11">
    <name type="scientific">Hyphomicrobium album</name>
    <dbReference type="NCBI Taxonomy" id="2665159"/>
    <lineage>
        <taxon>Bacteria</taxon>
        <taxon>Pseudomonadati</taxon>
        <taxon>Pseudomonadota</taxon>
        <taxon>Alphaproteobacteria</taxon>
        <taxon>Hyphomicrobiales</taxon>
        <taxon>Hyphomicrobiaceae</taxon>
        <taxon>Hyphomicrobium</taxon>
    </lineage>
</organism>
<evidence type="ECO:0000256" key="1">
    <source>
        <dbReference type="ARBA" id="ARBA00004162"/>
    </source>
</evidence>
<dbReference type="EMBL" id="WMBQ01000001">
    <property type="protein sequence ID" value="MTD94784.1"/>
    <property type="molecule type" value="Genomic_DNA"/>
</dbReference>
<keyword evidence="5" id="KW-1133">Transmembrane helix</keyword>
<name>A0A6I3KIB4_9HYPH</name>
<comment type="similarity">
    <text evidence="2">Belongs to the MotB family.</text>
</comment>
<evidence type="ECO:0000256" key="4">
    <source>
        <dbReference type="ARBA" id="ARBA00022692"/>
    </source>
</evidence>
<dbReference type="InterPro" id="IPR025713">
    <property type="entry name" value="MotB-like_N_dom"/>
</dbReference>
<dbReference type="Pfam" id="PF13677">
    <property type="entry name" value="MotB_plug"/>
    <property type="match status" value="1"/>
</dbReference>
<comment type="subcellular location">
    <subcellularLocation>
        <location evidence="1">Cell membrane</location>
        <topology evidence="1">Single-pass membrane protein</topology>
    </subcellularLocation>
</comment>
<dbReference type="InterPro" id="IPR006665">
    <property type="entry name" value="OmpA-like"/>
</dbReference>
<evidence type="ECO:0000313" key="10">
    <source>
        <dbReference type="EMBL" id="MTD94784.1"/>
    </source>
</evidence>
<comment type="caution">
    <text evidence="10">The sequence shown here is derived from an EMBL/GenBank/DDBJ whole genome shotgun (WGS) entry which is preliminary data.</text>
</comment>
<dbReference type="PANTHER" id="PTHR30329:SF21">
    <property type="entry name" value="LIPOPROTEIN YIAD-RELATED"/>
    <property type="match status" value="1"/>
</dbReference>
<keyword evidence="4" id="KW-0812">Transmembrane</keyword>
<gene>
    <name evidence="10" type="ORF">GIW81_10625</name>
</gene>
<dbReference type="InterPro" id="IPR036737">
    <property type="entry name" value="OmpA-like_sf"/>
</dbReference>
<dbReference type="RefSeq" id="WP_154739161.1">
    <property type="nucleotide sequence ID" value="NZ_WMBQ01000001.1"/>
</dbReference>
<protein>
    <submittedName>
        <fullName evidence="10">OmpA family protein</fullName>
    </submittedName>
</protein>
<evidence type="ECO:0000256" key="2">
    <source>
        <dbReference type="ARBA" id="ARBA00008914"/>
    </source>
</evidence>
<dbReference type="SUPFAM" id="SSF103088">
    <property type="entry name" value="OmpA-like"/>
    <property type="match status" value="1"/>
</dbReference>
<dbReference type="GO" id="GO:0005886">
    <property type="term" value="C:plasma membrane"/>
    <property type="evidence" value="ECO:0007669"/>
    <property type="project" value="UniProtKB-SubCell"/>
</dbReference>